<proteinExistence type="predicted"/>
<reference evidence="2 3" key="1">
    <citation type="submission" date="2018-10" db="EMBL/GenBank/DDBJ databases">
        <title>Genomic Encyclopedia of Archaeal and Bacterial Type Strains, Phase II (KMG-II): from individual species to whole genera.</title>
        <authorList>
            <person name="Goeker M."/>
        </authorList>
    </citation>
    <scope>NUCLEOTIDE SEQUENCE [LARGE SCALE GENOMIC DNA]</scope>
    <source>
        <strain evidence="2 3">DSM 25217</strain>
    </source>
</reference>
<dbReference type="RefSeq" id="WP_121937370.1">
    <property type="nucleotide sequence ID" value="NZ_REFR01000009.1"/>
</dbReference>
<gene>
    <name evidence="2" type="ORF">BXY39_0664</name>
</gene>
<evidence type="ECO:0000256" key="1">
    <source>
        <dbReference type="SAM" id="Coils"/>
    </source>
</evidence>
<comment type="caution">
    <text evidence="2">The sequence shown here is derived from an EMBL/GenBank/DDBJ whole genome shotgun (WGS) entry which is preliminary data.</text>
</comment>
<dbReference type="AlphaFoldDB" id="A0A3M0CRQ7"/>
<feature type="coiled-coil region" evidence="1">
    <location>
        <begin position="15"/>
        <end position="104"/>
    </location>
</feature>
<protein>
    <submittedName>
        <fullName evidence="2">FliJ-like protein</fullName>
    </submittedName>
</protein>
<sequence length="140" mass="16412">MSRLSGIIRFRQWELDEKRRALVALEEQRQQFLDMLDALDAELEAEKRQAGGEVGALVFGAFMEGIRQREEIVRERLARKDEEIERQRDQVAEAFNELKTFETAAEREAIREARRLAGIEQSLLDEQGLERHRRSTENDL</sequence>
<evidence type="ECO:0000313" key="3">
    <source>
        <dbReference type="Proteomes" id="UP000271227"/>
    </source>
</evidence>
<dbReference type="EMBL" id="REFR01000009">
    <property type="protein sequence ID" value="RMB12172.1"/>
    <property type="molecule type" value="Genomic_DNA"/>
</dbReference>
<dbReference type="InterPro" id="IPR053716">
    <property type="entry name" value="Flag_assembly_chemotaxis_eff"/>
</dbReference>
<keyword evidence="1" id="KW-0175">Coiled coil</keyword>
<dbReference type="InParanoid" id="A0A3M0CRQ7"/>
<keyword evidence="3" id="KW-1185">Reference proteome</keyword>
<accession>A0A3M0CRQ7</accession>
<dbReference type="Proteomes" id="UP000271227">
    <property type="component" value="Unassembled WGS sequence"/>
</dbReference>
<dbReference type="Gene3D" id="1.10.287.1700">
    <property type="match status" value="1"/>
</dbReference>
<organism evidence="2 3">
    <name type="scientific">Eilatimonas milleporae</name>
    <dbReference type="NCBI Taxonomy" id="911205"/>
    <lineage>
        <taxon>Bacteria</taxon>
        <taxon>Pseudomonadati</taxon>
        <taxon>Pseudomonadota</taxon>
        <taxon>Alphaproteobacteria</taxon>
        <taxon>Kordiimonadales</taxon>
        <taxon>Kordiimonadaceae</taxon>
        <taxon>Eilatimonas</taxon>
    </lineage>
</organism>
<evidence type="ECO:0000313" key="2">
    <source>
        <dbReference type="EMBL" id="RMB12172.1"/>
    </source>
</evidence>
<name>A0A3M0CRQ7_9PROT</name>
<dbReference type="OrthoDB" id="7273723at2"/>